<feature type="non-terminal residue" evidence="1">
    <location>
        <position position="66"/>
    </location>
</feature>
<evidence type="ECO:0008006" key="3">
    <source>
        <dbReference type="Google" id="ProtNLM"/>
    </source>
</evidence>
<name>A0ABW3BL94_9ACTN</name>
<evidence type="ECO:0000313" key="1">
    <source>
        <dbReference type="EMBL" id="MFD0803845.1"/>
    </source>
</evidence>
<reference evidence="2" key="1">
    <citation type="journal article" date="2019" name="Int. J. Syst. Evol. Microbiol.">
        <title>The Global Catalogue of Microorganisms (GCM) 10K type strain sequencing project: providing services to taxonomists for standard genome sequencing and annotation.</title>
        <authorList>
            <consortium name="The Broad Institute Genomics Platform"/>
            <consortium name="The Broad Institute Genome Sequencing Center for Infectious Disease"/>
            <person name="Wu L."/>
            <person name="Ma J."/>
        </authorList>
    </citation>
    <scope>NUCLEOTIDE SEQUENCE [LARGE SCALE GENOMIC DNA]</scope>
    <source>
        <strain evidence="2">CCUG 63369</strain>
    </source>
</reference>
<accession>A0ABW3BL94</accession>
<dbReference type="EMBL" id="JBHTHR010001161">
    <property type="protein sequence ID" value="MFD0803845.1"/>
    <property type="molecule type" value="Genomic_DNA"/>
</dbReference>
<dbReference type="Proteomes" id="UP001596956">
    <property type="component" value="Unassembled WGS sequence"/>
</dbReference>
<organism evidence="1 2">
    <name type="scientific">Streptomonospora algeriensis</name>
    <dbReference type="NCBI Taxonomy" id="995084"/>
    <lineage>
        <taxon>Bacteria</taxon>
        <taxon>Bacillati</taxon>
        <taxon>Actinomycetota</taxon>
        <taxon>Actinomycetes</taxon>
        <taxon>Streptosporangiales</taxon>
        <taxon>Nocardiopsidaceae</taxon>
        <taxon>Streptomonospora</taxon>
    </lineage>
</organism>
<dbReference type="SUPFAM" id="SSF53474">
    <property type="entry name" value="alpha/beta-Hydrolases"/>
    <property type="match status" value="1"/>
</dbReference>
<gene>
    <name evidence="1" type="ORF">ACFQZU_21345</name>
</gene>
<sequence>MDYVLVHGTTQSPRGWDRLAAALAARGHRAVPVDLLAGGCDLGAEGYADLVAQQVAAKTADGAAPP</sequence>
<comment type="caution">
    <text evidence="1">The sequence shown here is derived from an EMBL/GenBank/DDBJ whole genome shotgun (WGS) entry which is preliminary data.</text>
</comment>
<keyword evidence="2" id="KW-1185">Reference proteome</keyword>
<proteinExistence type="predicted"/>
<dbReference type="InterPro" id="IPR029058">
    <property type="entry name" value="AB_hydrolase_fold"/>
</dbReference>
<protein>
    <recommendedName>
        <fullName evidence="3">Alpha/beta hydrolase</fullName>
    </recommendedName>
</protein>
<dbReference type="Gene3D" id="3.40.50.1820">
    <property type="entry name" value="alpha/beta hydrolase"/>
    <property type="match status" value="1"/>
</dbReference>
<evidence type="ECO:0000313" key="2">
    <source>
        <dbReference type="Proteomes" id="UP001596956"/>
    </source>
</evidence>